<proteinExistence type="inferred from homology"/>
<feature type="compositionally biased region" description="Polar residues" evidence="6">
    <location>
        <begin position="300"/>
        <end position="323"/>
    </location>
</feature>
<dbReference type="Pfam" id="PF10456">
    <property type="entry name" value="BAR_3_WASP_bdg"/>
    <property type="match status" value="1"/>
</dbReference>
<evidence type="ECO:0000313" key="9">
    <source>
        <dbReference type="Proteomes" id="UP000663845"/>
    </source>
</evidence>
<dbReference type="SUPFAM" id="SSF64268">
    <property type="entry name" value="PX domain"/>
    <property type="match status" value="1"/>
</dbReference>
<comment type="subcellular location">
    <subcellularLocation>
        <location evidence="1">Cytoplasmic vesicle membrane</location>
    </subcellularLocation>
</comment>
<dbReference type="GO" id="GO:0006897">
    <property type="term" value="P:endocytosis"/>
    <property type="evidence" value="ECO:0007669"/>
    <property type="project" value="TreeGrafter"/>
</dbReference>
<dbReference type="AlphaFoldDB" id="A0A814C5V4"/>
<keyword evidence="3" id="KW-0728">SH3 domain</keyword>
<feature type="compositionally biased region" description="Polar residues" evidence="6">
    <location>
        <begin position="271"/>
        <end position="280"/>
    </location>
</feature>
<dbReference type="EMBL" id="CAJNOG010000098">
    <property type="protein sequence ID" value="CAF0938089.1"/>
    <property type="molecule type" value="Genomic_DNA"/>
</dbReference>
<keyword evidence="5" id="KW-0968">Cytoplasmic vesicle</keyword>
<evidence type="ECO:0000256" key="4">
    <source>
        <dbReference type="ARBA" id="ARBA00023136"/>
    </source>
</evidence>
<accession>A0A814C5V4</accession>
<protein>
    <recommendedName>
        <fullName evidence="7">PX domain-containing protein</fullName>
    </recommendedName>
</protein>
<evidence type="ECO:0000256" key="2">
    <source>
        <dbReference type="ARBA" id="ARBA00010883"/>
    </source>
</evidence>
<feature type="region of interest" description="Disordered" evidence="6">
    <location>
        <begin position="863"/>
        <end position="885"/>
    </location>
</feature>
<name>A0A814C5V4_9BILA</name>
<evidence type="ECO:0000256" key="1">
    <source>
        <dbReference type="ARBA" id="ARBA00004156"/>
    </source>
</evidence>
<reference evidence="8" key="1">
    <citation type="submission" date="2021-02" db="EMBL/GenBank/DDBJ databases">
        <authorList>
            <person name="Nowell W R."/>
        </authorList>
    </citation>
    <scope>NUCLEOTIDE SEQUENCE</scope>
</reference>
<dbReference type="Gene3D" id="3.80.10.10">
    <property type="entry name" value="Ribonuclease Inhibitor"/>
    <property type="match status" value="2"/>
</dbReference>
<dbReference type="PANTHER" id="PTHR45827:SF1">
    <property type="entry name" value="SORTING NEXIN"/>
    <property type="match status" value="1"/>
</dbReference>
<dbReference type="InterPro" id="IPR001683">
    <property type="entry name" value="PX_dom"/>
</dbReference>
<dbReference type="GO" id="GO:0035091">
    <property type="term" value="F:phosphatidylinositol binding"/>
    <property type="evidence" value="ECO:0007669"/>
    <property type="project" value="InterPro"/>
</dbReference>
<dbReference type="GO" id="GO:0005886">
    <property type="term" value="C:plasma membrane"/>
    <property type="evidence" value="ECO:0007669"/>
    <property type="project" value="TreeGrafter"/>
</dbReference>
<comment type="caution">
    <text evidence="8">The sequence shown here is derived from an EMBL/GenBank/DDBJ whole genome shotgun (WGS) entry which is preliminary data.</text>
</comment>
<keyword evidence="4" id="KW-0472">Membrane</keyword>
<evidence type="ECO:0000256" key="6">
    <source>
        <dbReference type="SAM" id="MobiDB-lite"/>
    </source>
</evidence>
<dbReference type="Proteomes" id="UP000663845">
    <property type="component" value="Unassembled WGS sequence"/>
</dbReference>
<dbReference type="PROSITE" id="PS50195">
    <property type="entry name" value="PX"/>
    <property type="match status" value="1"/>
</dbReference>
<evidence type="ECO:0000313" key="8">
    <source>
        <dbReference type="EMBL" id="CAF0938089.1"/>
    </source>
</evidence>
<dbReference type="SUPFAM" id="SSF52047">
    <property type="entry name" value="RNI-like"/>
    <property type="match status" value="1"/>
</dbReference>
<dbReference type="GO" id="GO:0030659">
    <property type="term" value="C:cytoplasmic vesicle membrane"/>
    <property type="evidence" value="ECO:0007669"/>
    <property type="project" value="UniProtKB-SubCell"/>
</dbReference>
<dbReference type="FunFam" id="3.30.1520.10:FF:000004">
    <property type="entry name" value="Sorting nexin"/>
    <property type="match status" value="1"/>
</dbReference>
<dbReference type="Pfam" id="PF00787">
    <property type="entry name" value="PX"/>
    <property type="match status" value="1"/>
</dbReference>
<gene>
    <name evidence="8" type="ORF">JYZ213_LOCUS12565</name>
</gene>
<dbReference type="PANTHER" id="PTHR45827">
    <property type="entry name" value="SORTING NEXIN"/>
    <property type="match status" value="1"/>
</dbReference>
<evidence type="ECO:0000259" key="7">
    <source>
        <dbReference type="PROSITE" id="PS50195"/>
    </source>
</evidence>
<dbReference type="InterPro" id="IPR019497">
    <property type="entry name" value="Sorting_nexin_WASP-bd-dom"/>
</dbReference>
<dbReference type="SMART" id="SM00312">
    <property type="entry name" value="PX"/>
    <property type="match status" value="1"/>
</dbReference>
<feature type="region of interest" description="Disordered" evidence="6">
    <location>
        <begin position="265"/>
        <end position="337"/>
    </location>
</feature>
<comment type="similarity">
    <text evidence="2">Belongs to the sorting nexin family.</text>
</comment>
<evidence type="ECO:0000256" key="3">
    <source>
        <dbReference type="ARBA" id="ARBA00022443"/>
    </source>
</evidence>
<dbReference type="Gene3D" id="3.30.1520.10">
    <property type="entry name" value="Phox-like domain"/>
    <property type="match status" value="1"/>
</dbReference>
<feature type="domain" description="PX" evidence="7">
    <location>
        <begin position="383"/>
        <end position="494"/>
    </location>
</feature>
<organism evidence="8 9">
    <name type="scientific">Adineta steineri</name>
    <dbReference type="NCBI Taxonomy" id="433720"/>
    <lineage>
        <taxon>Eukaryota</taxon>
        <taxon>Metazoa</taxon>
        <taxon>Spiralia</taxon>
        <taxon>Gnathifera</taxon>
        <taxon>Rotifera</taxon>
        <taxon>Eurotatoria</taxon>
        <taxon>Bdelloidea</taxon>
        <taxon>Adinetida</taxon>
        <taxon>Adinetidae</taxon>
        <taxon>Adineta</taxon>
    </lineage>
</organism>
<dbReference type="InterPro" id="IPR036871">
    <property type="entry name" value="PX_dom_sf"/>
</dbReference>
<dbReference type="GO" id="GO:0097320">
    <property type="term" value="P:plasma membrane tubulation"/>
    <property type="evidence" value="ECO:0007669"/>
    <property type="project" value="TreeGrafter"/>
</dbReference>
<dbReference type="GO" id="GO:0016197">
    <property type="term" value="P:endosomal transport"/>
    <property type="evidence" value="ECO:0007669"/>
    <property type="project" value="TreeGrafter"/>
</dbReference>
<dbReference type="InterPro" id="IPR032675">
    <property type="entry name" value="LRR_dom_sf"/>
</dbReference>
<evidence type="ECO:0000256" key="5">
    <source>
        <dbReference type="ARBA" id="ARBA00023329"/>
    </source>
</evidence>
<sequence>MSTFTNSNNNYPNLDVFNSNNNVAKSSFPPPYDQHQYMNPNTYNNWQAPEQPAWQAPEQPAWQAPSSPSYQLNEEKFTKPTQPLIFPMDLEINSTNTRTISDNSHDGYITIVDIESTPGLIPNMNSNSLYKRNSASDQSEELYEIIPKTPGSMLSNTNFVHKFSFDFPKTSTIQQQTTPFDDYLIPTSIQQQTPAYISIDNDLSRLNRTDTTNTITPSVSVEPLSLIDSYDLTSTKLQIATSMPESTIASLKKKKKRNFAGFLTLSRKSKNINPRETTGQAGKRDTDSDDSFSDSEYPPHSSNNQNAPTLKTNSGAPQESRTSLAGFENTKAPPRARFFDKHGLDSYLLNGTKGKSSDEHVEITFDDREGGVCWAPNITIPPFTCKIEEPSKGTKLGGLKAFMEYKIQAQTPGSRIVGRRYKQFDWLHEQLVNKFRFICIPPLPGKQIAGRFEQEFIEERRRQLELWLNRICRHPVLCASFPVQHFVTCELTEKHNKDWKAGKRRIEKDDFREASWLQCVSLKNTGLSDSNIVSQIDTFSQQQPGLESQLKNLSQGLTKYVERHTEVYERDIQRIGELYSKVHQAVQLDTKTPVGCDNIKAMYLTKCRYVDDWFLSRLAHEFHDQLLFLDLSECPSVGVTGLLALTRLKSLKRLRLYNLPPFDGKEAAAMIFEENVPGCLVEGINYEIETVAGLLEAGETQQQQDDELHLIGTNNDNTQHPQDDKTRQSVQKCDSIIQQRQLMDLGCDNIKAMYLTKCRYVDDWFLSRLAHEFHDQLLFLDLSECPSVGVTGLLALTRLKSLKRLRLYNLPPFDGKEAAAMIFEENVPGCLVEGINYEIETVAGLLEAGETQQQQQDDELHLIGTNNDNNQHPQDDKKRQSVQVN</sequence>